<dbReference type="InterPro" id="IPR022262">
    <property type="entry name" value="Lipoprot_put"/>
</dbReference>
<dbReference type="EMBL" id="WTVN01000001">
    <property type="protein sequence ID" value="NMG42335.1"/>
    <property type="molecule type" value="Genomic_DNA"/>
</dbReference>
<accession>A0ABX1PVN7</accession>
<proteinExistence type="predicted"/>
<dbReference type="NCBIfam" id="TIGR03751">
    <property type="entry name" value="conj_TIGR03751"/>
    <property type="match status" value="1"/>
</dbReference>
<gene>
    <name evidence="3" type="ORF">GPA22_01105</name>
</gene>
<organism evidence="3 4">
    <name type="scientific">Aromatoleum toluvorans</name>
    <dbReference type="NCBI Taxonomy" id="92002"/>
    <lineage>
        <taxon>Bacteria</taxon>
        <taxon>Pseudomonadati</taxon>
        <taxon>Pseudomonadota</taxon>
        <taxon>Betaproteobacteria</taxon>
        <taxon>Rhodocyclales</taxon>
        <taxon>Rhodocyclaceae</taxon>
        <taxon>Aromatoleum</taxon>
    </lineage>
</organism>
<keyword evidence="2" id="KW-1133">Transmembrane helix</keyword>
<dbReference type="RefSeq" id="WP_169254241.1">
    <property type="nucleotide sequence ID" value="NZ_WTVN01000001.1"/>
</dbReference>
<evidence type="ECO:0000256" key="2">
    <source>
        <dbReference type="SAM" id="Phobius"/>
    </source>
</evidence>
<keyword evidence="3" id="KW-0449">Lipoprotein</keyword>
<evidence type="ECO:0000256" key="1">
    <source>
        <dbReference type="SAM" id="MobiDB-lite"/>
    </source>
</evidence>
<keyword evidence="2" id="KW-0472">Membrane</keyword>
<protein>
    <submittedName>
        <fullName evidence="3">TIGR03751 family conjugal transfer lipoprotein</fullName>
    </submittedName>
</protein>
<comment type="caution">
    <text evidence="3">The sequence shown here is derived from an EMBL/GenBank/DDBJ whole genome shotgun (WGS) entry which is preliminary data.</text>
</comment>
<feature type="region of interest" description="Disordered" evidence="1">
    <location>
        <begin position="131"/>
        <end position="162"/>
    </location>
</feature>
<feature type="region of interest" description="Disordered" evidence="1">
    <location>
        <begin position="50"/>
        <end position="76"/>
    </location>
</feature>
<evidence type="ECO:0000313" key="4">
    <source>
        <dbReference type="Proteomes" id="UP000623795"/>
    </source>
</evidence>
<reference evidence="3 4" key="1">
    <citation type="submission" date="2019-12" db="EMBL/GenBank/DDBJ databases">
        <title>Comparative genomics gives insights into the taxonomy of the Azoarcus-Aromatoleum group and reveals separate origins of nif in the plant-associated Azoarcus and non-plant-associated Aromatoleum sub-groups.</title>
        <authorList>
            <person name="Lafos M."/>
            <person name="Maluk M."/>
            <person name="Batista M."/>
            <person name="Junghare M."/>
            <person name="Carmona M."/>
            <person name="Faoro H."/>
            <person name="Cruz L.M."/>
            <person name="Battistoni F."/>
            <person name="De Souza E."/>
            <person name="Pedrosa F."/>
            <person name="Chen W.-M."/>
            <person name="Poole P.S."/>
            <person name="Dixon R.A."/>
            <person name="James E.K."/>
        </authorList>
    </citation>
    <scope>NUCLEOTIDE SEQUENCE [LARGE SCALE GENOMIC DNA]</scope>
    <source>
        <strain evidence="3 4">Td21</strain>
    </source>
</reference>
<feature type="transmembrane region" description="Helical" evidence="2">
    <location>
        <begin position="12"/>
        <end position="30"/>
    </location>
</feature>
<name>A0ABX1PVN7_9RHOO</name>
<dbReference type="Proteomes" id="UP000623795">
    <property type="component" value="Unassembled WGS sequence"/>
</dbReference>
<keyword evidence="2" id="KW-0812">Transmembrane</keyword>
<sequence length="162" mass="17738">MDWTDAARAARIFPAPFAVVALLTACSIAGPRSSPLPQSEPTMEQIYRERAGDAERDRAREALPLRPSSDVSPGPVREMAMRQIERRFARLANPDLLMVVFPHLAQGKYPVPGYVTAFPMYERVEYLLPGEADAPLPESPPLRPAAAPTHSEPESAQATAHP</sequence>
<feature type="compositionally biased region" description="Basic and acidic residues" evidence="1">
    <location>
        <begin position="50"/>
        <end position="63"/>
    </location>
</feature>
<keyword evidence="4" id="KW-1185">Reference proteome</keyword>
<evidence type="ECO:0000313" key="3">
    <source>
        <dbReference type="EMBL" id="NMG42335.1"/>
    </source>
</evidence>